<comment type="caution">
    <text evidence="2">The sequence shown here is derived from an EMBL/GenBank/DDBJ whole genome shotgun (WGS) entry which is preliminary data.</text>
</comment>
<dbReference type="RefSeq" id="WP_146407372.1">
    <property type="nucleotide sequence ID" value="NZ_SJPU01000002.1"/>
</dbReference>
<feature type="compositionally biased region" description="Basic and acidic residues" evidence="1">
    <location>
        <begin position="149"/>
        <end position="168"/>
    </location>
</feature>
<sequence>MILPARVTTSRVGEGRHAHQSLDGSCSLTRATGEANAINSNPKSLRRCFRTPTLRNIELTAPYMHNGRLMTLPDVIAFYARGGDIKADLKINPDMHPLIRDIDFLAPYDKVALHFFLLCLTDENVRYERAPFDHPSLHIVNGYQEATEADGKHLEKNHDDRLRRSRRE</sequence>
<dbReference type="EMBL" id="SJPU01000002">
    <property type="protein sequence ID" value="TWU15509.1"/>
    <property type="molecule type" value="Genomic_DNA"/>
</dbReference>
<name>A0A5C6BXZ8_9BACT</name>
<dbReference type="OrthoDB" id="9772811at2"/>
<organism evidence="2 3">
    <name type="scientific">Allorhodopirellula heiligendammensis</name>
    <dbReference type="NCBI Taxonomy" id="2714739"/>
    <lineage>
        <taxon>Bacteria</taxon>
        <taxon>Pseudomonadati</taxon>
        <taxon>Planctomycetota</taxon>
        <taxon>Planctomycetia</taxon>
        <taxon>Pirellulales</taxon>
        <taxon>Pirellulaceae</taxon>
        <taxon>Allorhodopirellula</taxon>
    </lineage>
</organism>
<keyword evidence="3" id="KW-1185">Reference proteome</keyword>
<dbReference type="GO" id="GO:0020037">
    <property type="term" value="F:heme binding"/>
    <property type="evidence" value="ECO:0007669"/>
    <property type="project" value="InterPro"/>
</dbReference>
<proteinExistence type="predicted"/>
<dbReference type="Proteomes" id="UP000319908">
    <property type="component" value="Unassembled WGS sequence"/>
</dbReference>
<gene>
    <name evidence="2" type="ORF">Poly21_27060</name>
</gene>
<dbReference type="GO" id="GO:0009055">
    <property type="term" value="F:electron transfer activity"/>
    <property type="evidence" value="ECO:0007669"/>
    <property type="project" value="InterPro"/>
</dbReference>
<evidence type="ECO:0000313" key="3">
    <source>
        <dbReference type="Proteomes" id="UP000319908"/>
    </source>
</evidence>
<dbReference type="Gene3D" id="1.10.760.10">
    <property type="entry name" value="Cytochrome c-like domain"/>
    <property type="match status" value="1"/>
</dbReference>
<dbReference type="SUPFAM" id="SSF46626">
    <property type="entry name" value="Cytochrome c"/>
    <property type="match status" value="1"/>
</dbReference>
<dbReference type="AlphaFoldDB" id="A0A5C6BXZ8"/>
<evidence type="ECO:0000313" key="2">
    <source>
        <dbReference type="EMBL" id="TWU15509.1"/>
    </source>
</evidence>
<evidence type="ECO:0000256" key="1">
    <source>
        <dbReference type="SAM" id="MobiDB-lite"/>
    </source>
</evidence>
<accession>A0A5C6BXZ8</accession>
<protein>
    <submittedName>
        <fullName evidence="2">Uncharacterized protein</fullName>
    </submittedName>
</protein>
<feature type="region of interest" description="Disordered" evidence="1">
    <location>
        <begin position="148"/>
        <end position="168"/>
    </location>
</feature>
<reference evidence="2 3" key="1">
    <citation type="journal article" date="2020" name="Antonie Van Leeuwenhoek">
        <title>Rhodopirellula heiligendammensis sp. nov., Rhodopirellula pilleata sp. nov., and Rhodopirellula solitaria sp. nov. isolated from natural or artificial marine surfaces in Northern Germany and California, USA, and emended description of the genus Rhodopirellula.</title>
        <authorList>
            <person name="Kallscheuer N."/>
            <person name="Wiegand S."/>
            <person name="Jogler M."/>
            <person name="Boedeker C."/>
            <person name="Peeters S.H."/>
            <person name="Rast P."/>
            <person name="Heuer A."/>
            <person name="Jetten M.S.M."/>
            <person name="Rohde M."/>
            <person name="Jogler C."/>
        </authorList>
    </citation>
    <scope>NUCLEOTIDE SEQUENCE [LARGE SCALE GENOMIC DNA]</scope>
    <source>
        <strain evidence="2 3">Poly21</strain>
    </source>
</reference>
<dbReference type="InterPro" id="IPR036909">
    <property type="entry name" value="Cyt_c-like_dom_sf"/>
</dbReference>